<evidence type="ECO:0000256" key="3">
    <source>
        <dbReference type="SAM" id="MobiDB-lite"/>
    </source>
</evidence>
<dbReference type="Gene3D" id="3.40.50.1820">
    <property type="entry name" value="alpha/beta hydrolase"/>
    <property type="match status" value="1"/>
</dbReference>
<dbReference type="SUPFAM" id="SSF53474">
    <property type="entry name" value="alpha/beta-Hydrolases"/>
    <property type="match status" value="1"/>
</dbReference>
<feature type="domain" description="AB hydrolase-1" evidence="4">
    <location>
        <begin position="135"/>
        <end position="492"/>
    </location>
</feature>
<comment type="similarity">
    <text evidence="1">Belongs to the peptidase S33 family.</text>
</comment>
<evidence type="ECO:0000313" key="6">
    <source>
        <dbReference type="Proteomes" id="UP001500556"/>
    </source>
</evidence>
<name>A0ABP8Y1I6_9MICO</name>
<dbReference type="GO" id="GO:0016787">
    <property type="term" value="F:hydrolase activity"/>
    <property type="evidence" value="ECO:0007669"/>
    <property type="project" value="UniProtKB-KW"/>
</dbReference>
<evidence type="ECO:0000259" key="4">
    <source>
        <dbReference type="Pfam" id="PF00561"/>
    </source>
</evidence>
<gene>
    <name evidence="5" type="ORF">GCM10025782_16680</name>
</gene>
<accession>A0ABP8Y1I6</accession>
<dbReference type="InterPro" id="IPR050266">
    <property type="entry name" value="AB_hydrolase_sf"/>
</dbReference>
<comment type="caution">
    <text evidence="5">The sequence shown here is derived from an EMBL/GenBank/DDBJ whole genome shotgun (WGS) entry which is preliminary data.</text>
</comment>
<feature type="region of interest" description="Disordered" evidence="3">
    <location>
        <begin position="1"/>
        <end position="20"/>
    </location>
</feature>
<proteinExistence type="inferred from homology"/>
<dbReference type="PANTHER" id="PTHR43798">
    <property type="entry name" value="MONOACYLGLYCEROL LIPASE"/>
    <property type="match status" value="1"/>
</dbReference>
<dbReference type="Pfam" id="PF00561">
    <property type="entry name" value="Abhydrolase_1"/>
    <property type="match status" value="1"/>
</dbReference>
<evidence type="ECO:0000313" key="5">
    <source>
        <dbReference type="EMBL" id="GAA4719909.1"/>
    </source>
</evidence>
<reference evidence="6" key="1">
    <citation type="journal article" date="2019" name="Int. J. Syst. Evol. Microbiol.">
        <title>The Global Catalogue of Microorganisms (GCM) 10K type strain sequencing project: providing services to taxonomists for standard genome sequencing and annotation.</title>
        <authorList>
            <consortium name="The Broad Institute Genomics Platform"/>
            <consortium name="The Broad Institute Genome Sequencing Center for Infectious Disease"/>
            <person name="Wu L."/>
            <person name="Ma J."/>
        </authorList>
    </citation>
    <scope>NUCLEOTIDE SEQUENCE [LARGE SCALE GENOMIC DNA]</scope>
    <source>
        <strain evidence="6">JCM 18961</strain>
    </source>
</reference>
<keyword evidence="2 5" id="KW-0378">Hydrolase</keyword>
<keyword evidence="6" id="KW-1185">Reference proteome</keyword>
<dbReference type="PRINTS" id="PR00793">
    <property type="entry name" value="PROAMNOPTASE"/>
</dbReference>
<sequence length="532" mass="55349">MGARPGGAVRAPVPEGRYGRRAEPTEVGVARRQGRVARLVAGGAAVACLAAACTTQPGGTSTPNASSSAGTQASRTLAGKAMVACTISGEQPVKAQAAALCGVLPVPEDRSRSDGRRVGLRVAVVPAVRAPSADPVFVLAGGPGDAATQFFAWLPSVFKDLHAARDIVLVDQRGTGSSNRLTLPQLPTLTGLSARAANARLATWSSAALASVDADPRFYTTTVAADDLDAVRAALGYTKIDLYGTSYGGTVAQYYLRQHGDRVRAAVLDGTTPVDVPVLERIGRSSQAALDLLFRRCAADTTCHRAFPRLATEWAALLQRFAHPVTVVDPASGASQVVDKVMLAAAVHSALLTEQGAAQLPLALHLAFRGRLLEAGRLIGTSDNPGPTLLMADEVTCSESWARYDPAEVARQGEHSYALARELALARQRQMLCAHLPEGVVRPDDGAAVRTATPVLWVVGDGDPQDPPANLGAVPAQQPHSRIVVVQAQQHVVGHLGCVPAVIAAFLHAGSADGLDVSCIARTAPAPAFRTR</sequence>
<dbReference type="InterPro" id="IPR000073">
    <property type="entry name" value="AB_hydrolase_1"/>
</dbReference>
<dbReference type="InterPro" id="IPR002410">
    <property type="entry name" value="Peptidase_S33"/>
</dbReference>
<dbReference type="EMBL" id="BAABLO010000004">
    <property type="protein sequence ID" value="GAA4719909.1"/>
    <property type="molecule type" value="Genomic_DNA"/>
</dbReference>
<evidence type="ECO:0000256" key="1">
    <source>
        <dbReference type="ARBA" id="ARBA00010088"/>
    </source>
</evidence>
<protein>
    <submittedName>
        <fullName evidence="5">Alpha/beta fold hydrolase</fullName>
    </submittedName>
</protein>
<dbReference type="PANTHER" id="PTHR43798:SF27">
    <property type="entry name" value="HYDROLASE ALPHA_BETA HYDROLASE FOLD FAMILY"/>
    <property type="match status" value="1"/>
</dbReference>
<dbReference type="InterPro" id="IPR029058">
    <property type="entry name" value="AB_hydrolase_fold"/>
</dbReference>
<dbReference type="Proteomes" id="UP001500556">
    <property type="component" value="Unassembled WGS sequence"/>
</dbReference>
<organism evidence="5 6">
    <name type="scientific">Pedococcus ginsenosidimutans</name>
    <dbReference type="NCBI Taxonomy" id="490570"/>
    <lineage>
        <taxon>Bacteria</taxon>
        <taxon>Bacillati</taxon>
        <taxon>Actinomycetota</taxon>
        <taxon>Actinomycetes</taxon>
        <taxon>Micrococcales</taxon>
        <taxon>Intrasporangiaceae</taxon>
        <taxon>Pedococcus</taxon>
    </lineage>
</organism>
<evidence type="ECO:0000256" key="2">
    <source>
        <dbReference type="ARBA" id="ARBA00022801"/>
    </source>
</evidence>